<evidence type="ECO:0000313" key="3">
    <source>
        <dbReference type="Proteomes" id="UP000225135"/>
    </source>
</evidence>
<protein>
    <submittedName>
        <fullName evidence="2">Uncharacterized protein</fullName>
    </submittedName>
</protein>
<evidence type="ECO:0000256" key="1">
    <source>
        <dbReference type="SAM" id="Coils"/>
    </source>
</evidence>
<dbReference type="EMBL" id="NUUR01000031">
    <property type="protein sequence ID" value="PHG82454.1"/>
    <property type="molecule type" value="Genomic_DNA"/>
</dbReference>
<dbReference type="AlphaFoldDB" id="A0A9X7E723"/>
<name>A0A9X7E723_BACCE</name>
<dbReference type="RefSeq" id="WP_016083891.1">
    <property type="nucleotide sequence ID" value="NZ_NUQH01000089.1"/>
</dbReference>
<reference evidence="2 3" key="1">
    <citation type="submission" date="2017-09" db="EMBL/GenBank/DDBJ databases">
        <title>Large-scale bioinformatics analysis of Bacillus genomes uncovers conserved roles of natural products in bacterial physiology.</title>
        <authorList>
            <consortium name="Agbiome Team Llc"/>
            <person name="Bleich R.M."/>
            <person name="Grubbs K.J."/>
            <person name="Santa Maria K.C."/>
            <person name="Allen S.E."/>
            <person name="Farag S."/>
            <person name="Shank E.A."/>
            <person name="Bowers A."/>
        </authorList>
    </citation>
    <scope>NUCLEOTIDE SEQUENCE [LARGE SCALE GENOMIC DNA]</scope>
    <source>
        <strain evidence="2 3">AFS029792</strain>
    </source>
</reference>
<accession>A0A9X7E723</accession>
<feature type="coiled-coil region" evidence="1">
    <location>
        <begin position="91"/>
        <end position="121"/>
    </location>
</feature>
<sequence>MLYFLCKKKWDGGIQKNPVVIEACKFYVDSIPDGFMDKVTSNDIFLQNCKYKRYGINKAYCEIKTLEGVMIGKDGDYIMKSVNGKIYPCKADIFENTYEQADEKEQMVEKEMEQLKAMRNNETNSNYEK</sequence>
<gene>
    <name evidence="2" type="ORF">COI69_12115</name>
</gene>
<comment type="caution">
    <text evidence="2">The sequence shown here is derived from an EMBL/GenBank/DDBJ whole genome shotgun (WGS) entry which is preliminary data.</text>
</comment>
<proteinExistence type="predicted"/>
<keyword evidence="1" id="KW-0175">Coiled coil</keyword>
<dbReference type="Proteomes" id="UP000225135">
    <property type="component" value="Unassembled WGS sequence"/>
</dbReference>
<organism evidence="2 3">
    <name type="scientific">Bacillus cereus</name>
    <dbReference type="NCBI Taxonomy" id="1396"/>
    <lineage>
        <taxon>Bacteria</taxon>
        <taxon>Bacillati</taxon>
        <taxon>Bacillota</taxon>
        <taxon>Bacilli</taxon>
        <taxon>Bacillales</taxon>
        <taxon>Bacillaceae</taxon>
        <taxon>Bacillus</taxon>
        <taxon>Bacillus cereus group</taxon>
    </lineage>
</organism>
<evidence type="ECO:0000313" key="2">
    <source>
        <dbReference type="EMBL" id="PHG82454.1"/>
    </source>
</evidence>